<comment type="caution">
    <text evidence="2">The sequence shown here is derived from an EMBL/GenBank/DDBJ whole genome shotgun (WGS) entry which is preliminary data.</text>
</comment>
<dbReference type="AlphaFoldDB" id="A0A9N9FU86"/>
<feature type="compositionally biased region" description="Polar residues" evidence="1">
    <location>
        <begin position="26"/>
        <end position="54"/>
    </location>
</feature>
<gene>
    <name evidence="2" type="ORF">AMORRO_LOCUS5818</name>
</gene>
<feature type="non-terminal residue" evidence="2">
    <location>
        <position position="1"/>
    </location>
</feature>
<proteinExistence type="predicted"/>
<feature type="compositionally biased region" description="Low complexity" evidence="1">
    <location>
        <begin position="55"/>
        <end position="66"/>
    </location>
</feature>
<evidence type="ECO:0000313" key="3">
    <source>
        <dbReference type="Proteomes" id="UP000789342"/>
    </source>
</evidence>
<feature type="region of interest" description="Disordered" evidence="1">
    <location>
        <begin position="26"/>
        <end position="75"/>
    </location>
</feature>
<dbReference type="EMBL" id="CAJVPV010003641">
    <property type="protein sequence ID" value="CAG8556543.1"/>
    <property type="molecule type" value="Genomic_DNA"/>
</dbReference>
<sequence>HYRMVQMGFTQQIEGKKIEKRITTMESPLSSNYSHGYNGQSSSYTNHMNDGSIHSNVDVDNYNSVNKGKGKAIAD</sequence>
<dbReference type="Proteomes" id="UP000789342">
    <property type="component" value="Unassembled WGS sequence"/>
</dbReference>
<reference evidence="2" key="1">
    <citation type="submission" date="2021-06" db="EMBL/GenBank/DDBJ databases">
        <authorList>
            <person name="Kallberg Y."/>
            <person name="Tangrot J."/>
            <person name="Rosling A."/>
        </authorList>
    </citation>
    <scope>NUCLEOTIDE SEQUENCE</scope>
    <source>
        <strain evidence="2">CL551</strain>
    </source>
</reference>
<name>A0A9N9FU86_9GLOM</name>
<evidence type="ECO:0000256" key="1">
    <source>
        <dbReference type="SAM" id="MobiDB-lite"/>
    </source>
</evidence>
<organism evidence="2 3">
    <name type="scientific">Acaulospora morrowiae</name>
    <dbReference type="NCBI Taxonomy" id="94023"/>
    <lineage>
        <taxon>Eukaryota</taxon>
        <taxon>Fungi</taxon>
        <taxon>Fungi incertae sedis</taxon>
        <taxon>Mucoromycota</taxon>
        <taxon>Glomeromycotina</taxon>
        <taxon>Glomeromycetes</taxon>
        <taxon>Diversisporales</taxon>
        <taxon>Acaulosporaceae</taxon>
        <taxon>Acaulospora</taxon>
    </lineage>
</organism>
<accession>A0A9N9FU86</accession>
<evidence type="ECO:0000313" key="2">
    <source>
        <dbReference type="EMBL" id="CAG8556543.1"/>
    </source>
</evidence>
<keyword evidence="3" id="KW-1185">Reference proteome</keyword>
<protein>
    <submittedName>
        <fullName evidence="2">2948_t:CDS:1</fullName>
    </submittedName>
</protein>